<comment type="caution">
    <text evidence="1">The sequence shown here is derived from an EMBL/GenBank/DDBJ whole genome shotgun (WGS) entry which is preliminary data.</text>
</comment>
<evidence type="ECO:0000313" key="2">
    <source>
        <dbReference type="Proteomes" id="UP001203297"/>
    </source>
</evidence>
<keyword evidence="2" id="KW-1185">Reference proteome</keyword>
<organism evidence="1 2">
    <name type="scientific">Multifurca ochricompacta</name>
    <dbReference type="NCBI Taxonomy" id="376703"/>
    <lineage>
        <taxon>Eukaryota</taxon>
        <taxon>Fungi</taxon>
        <taxon>Dikarya</taxon>
        <taxon>Basidiomycota</taxon>
        <taxon>Agaricomycotina</taxon>
        <taxon>Agaricomycetes</taxon>
        <taxon>Russulales</taxon>
        <taxon>Russulaceae</taxon>
        <taxon>Multifurca</taxon>
    </lineage>
</organism>
<dbReference type="AlphaFoldDB" id="A0AAD4MAA8"/>
<dbReference type="EMBL" id="WTXG01000004">
    <property type="protein sequence ID" value="KAI0305933.1"/>
    <property type="molecule type" value="Genomic_DNA"/>
</dbReference>
<proteinExistence type="predicted"/>
<evidence type="ECO:0000313" key="1">
    <source>
        <dbReference type="EMBL" id="KAI0305933.1"/>
    </source>
</evidence>
<reference evidence="1" key="1">
    <citation type="journal article" date="2022" name="New Phytol.">
        <title>Evolutionary transition to the ectomycorrhizal habit in the genomes of a hyperdiverse lineage of mushroom-forming fungi.</title>
        <authorList>
            <person name="Looney B."/>
            <person name="Miyauchi S."/>
            <person name="Morin E."/>
            <person name="Drula E."/>
            <person name="Courty P.E."/>
            <person name="Kohler A."/>
            <person name="Kuo A."/>
            <person name="LaButti K."/>
            <person name="Pangilinan J."/>
            <person name="Lipzen A."/>
            <person name="Riley R."/>
            <person name="Andreopoulos W."/>
            <person name="He G."/>
            <person name="Johnson J."/>
            <person name="Nolan M."/>
            <person name="Tritt A."/>
            <person name="Barry K.W."/>
            <person name="Grigoriev I.V."/>
            <person name="Nagy L.G."/>
            <person name="Hibbett D."/>
            <person name="Henrissat B."/>
            <person name="Matheny P.B."/>
            <person name="Labbe J."/>
            <person name="Martin F.M."/>
        </authorList>
    </citation>
    <scope>NUCLEOTIDE SEQUENCE</scope>
    <source>
        <strain evidence="1">BPL690</strain>
    </source>
</reference>
<name>A0AAD4MAA8_9AGAM</name>
<dbReference type="Proteomes" id="UP001203297">
    <property type="component" value="Unassembled WGS sequence"/>
</dbReference>
<gene>
    <name evidence="1" type="ORF">B0F90DRAFT_942658</name>
</gene>
<sequence length="173" mass="19320">MSARRRQCVTLSGEATNITTYYPPSSTPIFALQGRYHLTKGIPITACVLSRFAFIMELSQPGYEKLTILTAAQQPLVGYSRQDMPATLQRPRSRMSIPMICHKNNFCLRIRWVIPQGFILYPGGTQTGMKWVRVWSSSAAFSVDTRWKTRHAEITVLNTARVGGGALIQSGLP</sequence>
<protein>
    <submittedName>
        <fullName evidence="1">Uncharacterized protein</fullName>
    </submittedName>
</protein>
<accession>A0AAD4MAA8</accession>